<dbReference type="Proteomes" id="UP000017127">
    <property type="component" value="Unassembled WGS sequence"/>
</dbReference>
<dbReference type="PANTHER" id="PTHR44167">
    <property type="entry name" value="OVARIAN-SPECIFIC SERINE/THREONINE-PROTEIN KINASE LOK-RELATED"/>
    <property type="match status" value="1"/>
</dbReference>
<evidence type="ECO:0000313" key="4">
    <source>
        <dbReference type="Proteomes" id="UP000017127"/>
    </source>
</evidence>
<dbReference type="InterPro" id="IPR000719">
    <property type="entry name" value="Prot_kinase_dom"/>
</dbReference>
<keyword evidence="3" id="KW-0418">Kinase</keyword>
<comment type="caution">
    <text evidence="3">The sequence shown here is derived from an EMBL/GenBank/DDBJ whole genome shotgun (WGS) entry which is preliminary data.</text>
</comment>
<dbReference type="GO" id="GO:0004674">
    <property type="term" value="F:protein serine/threonine kinase activity"/>
    <property type="evidence" value="ECO:0007669"/>
    <property type="project" value="TreeGrafter"/>
</dbReference>
<dbReference type="GO" id="GO:0005737">
    <property type="term" value="C:cytoplasm"/>
    <property type="evidence" value="ECO:0007669"/>
    <property type="project" value="TreeGrafter"/>
</dbReference>
<gene>
    <name evidence="3" type="ORF">M595_3794</name>
</gene>
<dbReference type="InterPro" id="IPR011009">
    <property type="entry name" value="Kinase-like_dom_sf"/>
</dbReference>
<name>U7QGT8_9CYAN</name>
<feature type="domain" description="Protein kinase" evidence="2">
    <location>
        <begin position="36"/>
        <end position="291"/>
    </location>
</feature>
<dbReference type="AlphaFoldDB" id="U7QGT8"/>
<dbReference type="PROSITE" id="PS50011">
    <property type="entry name" value="PROTEIN_KINASE_DOM"/>
    <property type="match status" value="1"/>
</dbReference>
<keyword evidence="4" id="KW-1185">Reference proteome</keyword>
<proteinExistence type="predicted"/>
<dbReference type="EMBL" id="AUZM01000039">
    <property type="protein sequence ID" value="ERT06295.1"/>
    <property type="molecule type" value="Genomic_DNA"/>
</dbReference>
<organism evidence="3 4">
    <name type="scientific">Lyngbya aestuarii BL J</name>
    <dbReference type="NCBI Taxonomy" id="1348334"/>
    <lineage>
        <taxon>Bacteria</taxon>
        <taxon>Bacillati</taxon>
        <taxon>Cyanobacteriota</taxon>
        <taxon>Cyanophyceae</taxon>
        <taxon>Oscillatoriophycideae</taxon>
        <taxon>Oscillatoriales</taxon>
        <taxon>Microcoleaceae</taxon>
        <taxon>Lyngbya</taxon>
    </lineage>
</organism>
<feature type="region of interest" description="Disordered" evidence="1">
    <location>
        <begin position="298"/>
        <end position="317"/>
    </location>
</feature>
<dbReference type="OrthoDB" id="9762169at2"/>
<dbReference type="SUPFAM" id="SSF56112">
    <property type="entry name" value="Protein kinase-like (PK-like)"/>
    <property type="match status" value="1"/>
</dbReference>
<evidence type="ECO:0000259" key="2">
    <source>
        <dbReference type="PROSITE" id="PS50011"/>
    </source>
</evidence>
<protein>
    <submittedName>
        <fullName evidence="3">Tyrosine kinase family protein</fullName>
    </submittedName>
</protein>
<dbReference type="Gene3D" id="1.10.510.10">
    <property type="entry name" value="Transferase(Phosphotransferase) domain 1"/>
    <property type="match status" value="1"/>
</dbReference>
<dbReference type="RefSeq" id="WP_023067518.1">
    <property type="nucleotide sequence ID" value="NZ_AUZM01000039.1"/>
</dbReference>
<reference evidence="3 4" key="1">
    <citation type="journal article" date="2013" name="Front. Microbiol.">
        <title>Comparative genomic analyses of the cyanobacterium, Lyngbya aestuarii BL J, a powerful hydrogen producer.</title>
        <authorList>
            <person name="Kothari A."/>
            <person name="Vaughn M."/>
            <person name="Garcia-Pichel F."/>
        </authorList>
    </citation>
    <scope>NUCLEOTIDE SEQUENCE [LARGE SCALE GENOMIC DNA]</scope>
    <source>
        <strain evidence="3 4">BL J</strain>
    </source>
</reference>
<dbReference type="GO" id="GO:0005524">
    <property type="term" value="F:ATP binding"/>
    <property type="evidence" value="ECO:0007669"/>
    <property type="project" value="InterPro"/>
</dbReference>
<keyword evidence="3" id="KW-0808">Transferase</keyword>
<evidence type="ECO:0000256" key="1">
    <source>
        <dbReference type="SAM" id="MobiDB-lite"/>
    </source>
</evidence>
<sequence>MSYCFNLQCPNPADPANKNQLICCNCGFDLLLQNRYRAVQKLCGEDSFKVYAQESGQYKVITINPLLDNLKIVLIMQHKVKVFREINHPGIPKMDQDGYYTKNDDTHYLVMEYIEGLTLKDWMIRRNKKPISEKLAIKWLRQMVKILDKFHRKHYYFRDINSKAITVKPDGNLALTDYQMLPDKFFDNKGNFTGINCCNFCSPSQYTIGVPSQEITNEFDFFCLGRIWVFLLTGKHAKAFPENPRTGKLLWRKYAPHISQHFADLLDYLMATFPGNRPQNCQVILKCIREIKQEQAKTTSNYQETSQTKTQKKQKTKNKKKKNQIIYSLINWLNQCWISTWNFLRTISQYFGLRSR</sequence>
<accession>U7QGT8</accession>
<dbReference type="Pfam" id="PF00069">
    <property type="entry name" value="Pkinase"/>
    <property type="match status" value="1"/>
</dbReference>
<dbReference type="PANTHER" id="PTHR44167:SF24">
    <property type="entry name" value="SERINE_THREONINE-PROTEIN KINASE CHK2"/>
    <property type="match status" value="1"/>
</dbReference>
<evidence type="ECO:0000313" key="3">
    <source>
        <dbReference type="EMBL" id="ERT06295.1"/>
    </source>
</evidence>
<dbReference type="SMART" id="SM00220">
    <property type="entry name" value="S_TKc"/>
    <property type="match status" value="1"/>
</dbReference>